<gene>
    <name evidence="1" type="ORF">E6O75_ATG05692</name>
</gene>
<sequence>MPLGPHPSKYAACFSSEQEIMMAASKASSWPLVCGRPVRNVLQDFMVKSAEDHASAYFPLDTSSPKLSSLHPQLPRRHQWCEAGWDTTITISPHAPLNPNTQHPTNLMPSTTKPINSLSENNKFGITGPQAGVNMPEETSVKELVKMVLGIPMAEFNNVFAVNVTGVLYNSMAFLALLEEGNKPDKCLAGVKSQVLVTGSIAAFNTKTCISYEAVVAGVII</sequence>
<dbReference type="AlphaFoldDB" id="A0A4Z1NYB0"/>
<keyword evidence="2" id="KW-1185">Reference proteome</keyword>
<protein>
    <submittedName>
        <fullName evidence="1">3-oxoacyl-[acyl-carrier protein] reductase</fullName>
    </submittedName>
</protein>
<dbReference type="Proteomes" id="UP000298493">
    <property type="component" value="Unassembled WGS sequence"/>
</dbReference>
<dbReference type="Gene3D" id="3.40.50.720">
    <property type="entry name" value="NAD(P)-binding Rossmann-like Domain"/>
    <property type="match status" value="1"/>
</dbReference>
<reference evidence="1 2" key="1">
    <citation type="submission" date="2019-04" db="EMBL/GenBank/DDBJ databases">
        <title>High contiguity whole genome sequence and gene annotation resource for two Venturia nashicola isolates.</title>
        <authorList>
            <person name="Prokchorchik M."/>
            <person name="Won K."/>
            <person name="Lee Y."/>
            <person name="Choi E.D."/>
            <person name="Segonzac C."/>
            <person name="Sohn K.H."/>
        </authorList>
    </citation>
    <scope>NUCLEOTIDE SEQUENCE [LARGE SCALE GENOMIC DNA]</scope>
    <source>
        <strain evidence="1 2">PRI2</strain>
    </source>
</reference>
<evidence type="ECO:0000313" key="2">
    <source>
        <dbReference type="Proteomes" id="UP000298493"/>
    </source>
</evidence>
<organism evidence="1 2">
    <name type="scientific">Venturia nashicola</name>
    <dbReference type="NCBI Taxonomy" id="86259"/>
    <lineage>
        <taxon>Eukaryota</taxon>
        <taxon>Fungi</taxon>
        <taxon>Dikarya</taxon>
        <taxon>Ascomycota</taxon>
        <taxon>Pezizomycotina</taxon>
        <taxon>Dothideomycetes</taxon>
        <taxon>Pleosporomycetidae</taxon>
        <taxon>Venturiales</taxon>
        <taxon>Venturiaceae</taxon>
        <taxon>Venturia</taxon>
    </lineage>
</organism>
<dbReference type="STRING" id="86259.A0A4Z1NYB0"/>
<accession>A0A4Z1NYB0</accession>
<dbReference type="EMBL" id="SNSC02000010">
    <property type="protein sequence ID" value="TID20927.1"/>
    <property type="molecule type" value="Genomic_DNA"/>
</dbReference>
<name>A0A4Z1NYB0_9PEZI</name>
<evidence type="ECO:0000313" key="1">
    <source>
        <dbReference type="EMBL" id="TID20927.1"/>
    </source>
</evidence>
<comment type="caution">
    <text evidence="1">The sequence shown here is derived from an EMBL/GenBank/DDBJ whole genome shotgun (WGS) entry which is preliminary data.</text>
</comment>
<proteinExistence type="predicted"/>